<dbReference type="Proteomes" id="UP000276133">
    <property type="component" value="Unassembled WGS sequence"/>
</dbReference>
<evidence type="ECO:0000256" key="2">
    <source>
        <dbReference type="ARBA" id="ARBA00022741"/>
    </source>
</evidence>
<dbReference type="STRING" id="10195.A0A3M7RUT8"/>
<keyword evidence="1 4" id="KW-0808">Transferase</keyword>
<dbReference type="PANTHER" id="PTHR15045">
    <property type="entry name" value="FUCOSE-1-PHOSPHATE GUANYLYLTRANSFERASE"/>
    <property type="match status" value="1"/>
</dbReference>
<gene>
    <name evidence="4" type="ORF">BpHYR1_034285</name>
</gene>
<keyword evidence="2" id="KW-0547">Nucleotide-binding</keyword>
<keyword evidence="5" id="KW-1185">Reference proteome</keyword>
<reference evidence="4 5" key="1">
    <citation type="journal article" date="2018" name="Sci. Rep.">
        <title>Genomic signatures of local adaptation to the degree of environmental predictability in rotifers.</title>
        <authorList>
            <person name="Franch-Gras L."/>
            <person name="Hahn C."/>
            <person name="Garcia-Roger E.M."/>
            <person name="Carmona M.J."/>
            <person name="Serra M."/>
            <person name="Gomez A."/>
        </authorList>
    </citation>
    <scope>NUCLEOTIDE SEQUENCE [LARGE SCALE GENOMIC DNA]</scope>
    <source>
        <strain evidence="4">HYR1</strain>
    </source>
</reference>
<dbReference type="PANTHER" id="PTHR15045:SF1">
    <property type="entry name" value="FUCOSE-1-PHOSPHATE GUANYLYLTRANSFERASE"/>
    <property type="match status" value="1"/>
</dbReference>
<dbReference type="InterPro" id="IPR012887">
    <property type="entry name" value="GDP_fucose_pyrophosphorylase"/>
</dbReference>
<accession>A0A3M7RUT8</accession>
<sequence>MKNNFLFYENLIKGIDFCLNGHSFSKHQNFWDLIVITSINQKQRKCYELQLEIKKNQGKIPKSFKFLVIDDPNGCKIGSGGSTLNVVKELFQLYSQKLYDMKILLIHAGGYSQRIPFRSILGKLFGLLPSESEYINDIFDFKLACFTPFAKDMDPGIFITSSDDIETFILEEQIEASKLFSVFDQDFILLAHKSSLNTAKDHGVYKIDFNVDSCENEPNFGCFSCQSVYQKPSIEKIRNLKMAFNDGISEYAFTDSVFFFSHKVSRELLEFHDQHFKKIIQLKIEIDIYRDFLQPLGDNKQELDQYLSTIKINNGQELDVFTKIYELMNEKPAKILFFKESKFFHLGTIDEMMEYYFDCTSKDAINFREEICFKKNIAEIKKRYLVRSKIGPKCVLNENVIIELSYFDESVEIVIGKNSLISNCMFKLNDFTGETKNIKISVPSDIYLHTVPIIDGVSDKRKFVTIFFKRNDDLKKTYASFESLKILGKNLGKIASHVLCSGEYSIWNFKFFKSFDTMSDSFLHSCNFINDYLDSNFENIHIYFQDDKKKFISLFDLLEQNDFEYMLQFRLDIGL</sequence>
<dbReference type="AlphaFoldDB" id="A0A3M7RUT8"/>
<name>A0A3M7RUT8_BRAPC</name>
<dbReference type="GO" id="GO:0000166">
    <property type="term" value="F:nucleotide binding"/>
    <property type="evidence" value="ECO:0007669"/>
    <property type="project" value="UniProtKB-KW"/>
</dbReference>
<protein>
    <submittedName>
        <fullName evidence="4">Fucose-1-phosphate guanylyltransferase</fullName>
    </submittedName>
</protein>
<feature type="domain" description="GDP-fucose pyrophosphorylase" evidence="3">
    <location>
        <begin position="96"/>
        <end position="510"/>
    </location>
</feature>
<evidence type="ECO:0000256" key="1">
    <source>
        <dbReference type="ARBA" id="ARBA00022679"/>
    </source>
</evidence>
<dbReference type="OrthoDB" id="10062280at2759"/>
<proteinExistence type="predicted"/>
<dbReference type="EMBL" id="REGN01002563">
    <property type="protein sequence ID" value="RNA27296.1"/>
    <property type="molecule type" value="Genomic_DNA"/>
</dbReference>
<organism evidence="4 5">
    <name type="scientific">Brachionus plicatilis</name>
    <name type="common">Marine rotifer</name>
    <name type="synonym">Brachionus muelleri</name>
    <dbReference type="NCBI Taxonomy" id="10195"/>
    <lineage>
        <taxon>Eukaryota</taxon>
        <taxon>Metazoa</taxon>
        <taxon>Spiralia</taxon>
        <taxon>Gnathifera</taxon>
        <taxon>Rotifera</taxon>
        <taxon>Eurotatoria</taxon>
        <taxon>Monogononta</taxon>
        <taxon>Pseudotrocha</taxon>
        <taxon>Ploima</taxon>
        <taxon>Brachionidae</taxon>
        <taxon>Brachionus</taxon>
    </lineage>
</organism>
<dbReference type="Pfam" id="PF07959">
    <property type="entry name" value="Fucose_pyrophosphorylase"/>
    <property type="match status" value="1"/>
</dbReference>
<dbReference type="GO" id="GO:0016779">
    <property type="term" value="F:nucleotidyltransferase activity"/>
    <property type="evidence" value="ECO:0007669"/>
    <property type="project" value="UniProtKB-KW"/>
</dbReference>
<comment type="caution">
    <text evidence="4">The sequence shown here is derived from an EMBL/GenBank/DDBJ whole genome shotgun (WGS) entry which is preliminary data.</text>
</comment>
<evidence type="ECO:0000313" key="5">
    <source>
        <dbReference type="Proteomes" id="UP000276133"/>
    </source>
</evidence>
<dbReference type="GO" id="GO:0042350">
    <property type="term" value="P:GDP-L-fucose biosynthetic process"/>
    <property type="evidence" value="ECO:0007669"/>
    <property type="project" value="UniProtKB-ARBA"/>
</dbReference>
<evidence type="ECO:0000313" key="4">
    <source>
        <dbReference type="EMBL" id="RNA27296.1"/>
    </source>
</evidence>
<evidence type="ECO:0000259" key="3">
    <source>
        <dbReference type="Pfam" id="PF07959"/>
    </source>
</evidence>
<keyword evidence="4" id="KW-0548">Nucleotidyltransferase</keyword>